<name>Q2IS44_RHOP2</name>
<keyword evidence="2" id="KW-1185">Reference proteome</keyword>
<dbReference type="KEGG" id="rpb:RPB_4278"/>
<accession>Q2IS44</accession>
<dbReference type="RefSeq" id="WP_011443150.1">
    <property type="nucleotide sequence ID" value="NC_007778.1"/>
</dbReference>
<dbReference type="AlphaFoldDB" id="Q2IS44"/>
<evidence type="ECO:0000313" key="1">
    <source>
        <dbReference type="EMBL" id="ABD08966.1"/>
    </source>
</evidence>
<dbReference type="eggNOG" id="ENOG50339UJ">
    <property type="taxonomic scope" value="Bacteria"/>
</dbReference>
<dbReference type="EMBL" id="CP000250">
    <property type="protein sequence ID" value="ABD08966.1"/>
    <property type="molecule type" value="Genomic_DNA"/>
</dbReference>
<dbReference type="STRING" id="316058.RPB_4278"/>
<evidence type="ECO:0000313" key="2">
    <source>
        <dbReference type="Proteomes" id="UP000008809"/>
    </source>
</evidence>
<dbReference type="HOGENOM" id="CLU_1843579_0_0_5"/>
<sequence>MNREQFRQLAESWGGDIGRWPPDLRDAARRLAEHDEQAAAMLRAQVAFDRLLAIPPEVDAARAGRAGLSVLQRIAAAETKAETKATRAPWYQRLLWPESLVPAGSLACSALLGVWMASTLPYHPDAQALEAVSAVFDASAFTLWGAQ</sequence>
<reference evidence="1 2" key="1">
    <citation type="submission" date="2006-01" db="EMBL/GenBank/DDBJ databases">
        <title>Complete sequence of Rhodopseudomonas palustris HaA2.</title>
        <authorList>
            <consortium name="US DOE Joint Genome Institute"/>
            <person name="Copeland A."/>
            <person name="Lucas S."/>
            <person name="Lapidus A."/>
            <person name="Barry K."/>
            <person name="Detter J.C."/>
            <person name="Glavina T."/>
            <person name="Hammon N."/>
            <person name="Israni S."/>
            <person name="Pitluck S."/>
            <person name="Chain P."/>
            <person name="Malfatti S."/>
            <person name="Shin M."/>
            <person name="Vergez L."/>
            <person name="Schmutz J."/>
            <person name="Larimer F."/>
            <person name="Land M."/>
            <person name="Hauser L."/>
            <person name="Pelletier D.A."/>
            <person name="Kyrpides N."/>
            <person name="Anderson I."/>
            <person name="Oda Y."/>
            <person name="Harwood C.S."/>
            <person name="Richardson P."/>
        </authorList>
    </citation>
    <scope>NUCLEOTIDE SEQUENCE [LARGE SCALE GENOMIC DNA]</scope>
    <source>
        <strain evidence="1 2">HaA2</strain>
    </source>
</reference>
<dbReference type="OrthoDB" id="7632164at2"/>
<organism evidence="1 2">
    <name type="scientific">Rhodopseudomonas palustris (strain HaA2)</name>
    <dbReference type="NCBI Taxonomy" id="316058"/>
    <lineage>
        <taxon>Bacteria</taxon>
        <taxon>Pseudomonadati</taxon>
        <taxon>Pseudomonadota</taxon>
        <taxon>Alphaproteobacteria</taxon>
        <taxon>Hyphomicrobiales</taxon>
        <taxon>Nitrobacteraceae</taxon>
        <taxon>Rhodopseudomonas</taxon>
    </lineage>
</organism>
<protein>
    <submittedName>
        <fullName evidence="1">Uncharacterized protein</fullName>
    </submittedName>
</protein>
<dbReference type="Proteomes" id="UP000008809">
    <property type="component" value="Chromosome"/>
</dbReference>
<proteinExistence type="predicted"/>
<gene>
    <name evidence="1" type="ordered locus">RPB_4278</name>
</gene>